<evidence type="ECO:0000313" key="2">
    <source>
        <dbReference type="EMBL" id="RVW47041.1"/>
    </source>
</evidence>
<feature type="compositionally biased region" description="Polar residues" evidence="1">
    <location>
        <begin position="311"/>
        <end position="345"/>
    </location>
</feature>
<protein>
    <submittedName>
        <fullName evidence="2">ATP-dependent helicase BRM</fullName>
    </submittedName>
</protein>
<feature type="compositionally biased region" description="Low complexity" evidence="1">
    <location>
        <begin position="45"/>
        <end position="63"/>
    </location>
</feature>
<keyword evidence="2" id="KW-0067">ATP-binding</keyword>
<comment type="caution">
    <text evidence="2">The sequence shown here is derived from an EMBL/GenBank/DDBJ whole genome shotgun (WGS) entry which is preliminary data.</text>
</comment>
<sequence length="420" mass="44685">MQSGGGPGRNPAVGPPGRATSTSSASPSSSSSAVSTPHLGFDSIQQQQQQQQQQSRQSLQQQLLRKPEGNEALLAYPGGGLQGVMGGGNFASSSGSMQLPQQPRKFIDLAQQHGASHIREDNQNKSQGVEQPVLNPVHQAYLQYAFQAAHQKSALGMQPQQQAKMGMVGPPSWKDQDARMGNLKMQDLISIQAANQAQASSSKKPAEHYARGEKQMEQVQAPISDQRSESKPPTMPTAVGQLMPGNVTRPMQSVQNQQSIQNMANNQLAVAAQLQAMQAWALERNIDLSLPANANLMAQLIPLMQTRMVTQPKPNESNMGAQPSPVQGPKQQVTSPPVASENSPHGNSSSDVSGQSGSAKARQTVPPSPFGSNPNAAIVNNTNNIPVQQFSVQGRESQVPPRQSVVIGNGMSPCIPHSHL</sequence>
<keyword evidence="2" id="KW-0547">Nucleotide-binding</keyword>
<dbReference type="Proteomes" id="UP000288805">
    <property type="component" value="Unassembled WGS sequence"/>
</dbReference>
<gene>
    <name evidence="2" type="primary">BRM_2</name>
    <name evidence="2" type="ORF">CK203_097683</name>
</gene>
<feature type="compositionally biased region" description="Low complexity" evidence="1">
    <location>
        <begin position="346"/>
        <end position="358"/>
    </location>
</feature>
<evidence type="ECO:0000256" key="1">
    <source>
        <dbReference type="SAM" id="MobiDB-lite"/>
    </source>
</evidence>
<name>A0A438EH58_VITVI</name>
<feature type="compositionally biased region" description="Basic and acidic residues" evidence="1">
    <location>
        <begin position="204"/>
        <end position="216"/>
    </location>
</feature>
<dbReference type="GO" id="GO:0004386">
    <property type="term" value="F:helicase activity"/>
    <property type="evidence" value="ECO:0007669"/>
    <property type="project" value="UniProtKB-KW"/>
</dbReference>
<dbReference type="AlphaFoldDB" id="A0A438EH58"/>
<proteinExistence type="predicted"/>
<feature type="region of interest" description="Disordered" evidence="1">
    <location>
        <begin position="311"/>
        <end position="380"/>
    </location>
</feature>
<feature type="region of interest" description="Disordered" evidence="1">
    <location>
        <begin position="194"/>
        <end position="246"/>
    </location>
</feature>
<feature type="compositionally biased region" description="Low complexity" evidence="1">
    <location>
        <begin position="19"/>
        <end position="37"/>
    </location>
</feature>
<organism evidence="2 3">
    <name type="scientific">Vitis vinifera</name>
    <name type="common">Grape</name>
    <dbReference type="NCBI Taxonomy" id="29760"/>
    <lineage>
        <taxon>Eukaryota</taxon>
        <taxon>Viridiplantae</taxon>
        <taxon>Streptophyta</taxon>
        <taxon>Embryophyta</taxon>
        <taxon>Tracheophyta</taxon>
        <taxon>Spermatophyta</taxon>
        <taxon>Magnoliopsida</taxon>
        <taxon>eudicotyledons</taxon>
        <taxon>Gunneridae</taxon>
        <taxon>Pentapetalae</taxon>
        <taxon>rosids</taxon>
        <taxon>Vitales</taxon>
        <taxon>Vitaceae</taxon>
        <taxon>Viteae</taxon>
        <taxon>Vitis</taxon>
    </lineage>
</organism>
<evidence type="ECO:0000313" key="3">
    <source>
        <dbReference type="Proteomes" id="UP000288805"/>
    </source>
</evidence>
<keyword evidence="2" id="KW-0378">Hydrolase</keyword>
<feature type="region of interest" description="Disordered" evidence="1">
    <location>
        <begin position="394"/>
        <end position="420"/>
    </location>
</feature>
<dbReference type="EMBL" id="QGNW01001292">
    <property type="protein sequence ID" value="RVW47041.1"/>
    <property type="molecule type" value="Genomic_DNA"/>
</dbReference>
<feature type="region of interest" description="Disordered" evidence="1">
    <location>
        <begin position="1"/>
        <end position="63"/>
    </location>
</feature>
<reference evidence="2 3" key="1">
    <citation type="journal article" date="2018" name="PLoS Genet.">
        <title>Population sequencing reveals clonal diversity and ancestral inbreeding in the grapevine cultivar Chardonnay.</title>
        <authorList>
            <person name="Roach M.J."/>
            <person name="Johnson D.L."/>
            <person name="Bohlmann J."/>
            <person name="van Vuuren H.J."/>
            <person name="Jones S.J."/>
            <person name="Pretorius I.S."/>
            <person name="Schmidt S.A."/>
            <person name="Borneman A.R."/>
        </authorList>
    </citation>
    <scope>NUCLEOTIDE SEQUENCE [LARGE SCALE GENOMIC DNA]</scope>
    <source>
        <strain evidence="3">cv. Chardonnay</strain>
        <tissue evidence="2">Leaf</tissue>
    </source>
</reference>
<keyword evidence="2" id="KW-0347">Helicase</keyword>
<accession>A0A438EH58</accession>